<keyword evidence="3" id="KW-0378">Hydrolase</keyword>
<keyword evidence="3" id="KW-0645">Protease</keyword>
<reference evidence="3 4" key="1">
    <citation type="submission" date="2024-02" db="EMBL/GenBank/DDBJ databases">
        <authorList>
            <person name="Chen Y."/>
            <person name="Shah S."/>
            <person name="Dougan E. K."/>
            <person name="Thang M."/>
            <person name="Chan C."/>
        </authorList>
    </citation>
    <scope>NUCLEOTIDE SEQUENCE [LARGE SCALE GENOMIC DNA]</scope>
</reference>
<dbReference type="PROSITE" id="PS50994">
    <property type="entry name" value="INTEGRASE"/>
    <property type="match status" value="1"/>
</dbReference>
<dbReference type="InterPro" id="IPR041588">
    <property type="entry name" value="Integrase_H2C2"/>
</dbReference>
<feature type="domain" description="Integrase catalytic" evidence="2">
    <location>
        <begin position="175"/>
        <end position="302"/>
    </location>
</feature>
<dbReference type="PANTHER" id="PTHR37984:SF5">
    <property type="entry name" value="PROTEIN NYNRIN-LIKE"/>
    <property type="match status" value="1"/>
</dbReference>
<accession>A0ABP0MHB8</accession>
<dbReference type="GO" id="GO:0006508">
    <property type="term" value="P:proteolysis"/>
    <property type="evidence" value="ECO:0007669"/>
    <property type="project" value="UniProtKB-KW"/>
</dbReference>
<dbReference type="EMBL" id="CAXAMM010021534">
    <property type="protein sequence ID" value="CAK9050119.1"/>
    <property type="molecule type" value="Genomic_DNA"/>
</dbReference>
<evidence type="ECO:0000313" key="4">
    <source>
        <dbReference type="Proteomes" id="UP001642464"/>
    </source>
</evidence>
<dbReference type="Pfam" id="PF00665">
    <property type="entry name" value="rve"/>
    <property type="match status" value="1"/>
</dbReference>
<dbReference type="SUPFAM" id="SSF53098">
    <property type="entry name" value="Ribonuclease H-like"/>
    <property type="match status" value="1"/>
</dbReference>
<dbReference type="InterPro" id="IPR001584">
    <property type="entry name" value="Integrase_cat-core"/>
</dbReference>
<gene>
    <name evidence="3" type="ORF">SCF082_LOCUS27680</name>
</gene>
<organism evidence="3 4">
    <name type="scientific">Durusdinium trenchii</name>
    <dbReference type="NCBI Taxonomy" id="1381693"/>
    <lineage>
        <taxon>Eukaryota</taxon>
        <taxon>Sar</taxon>
        <taxon>Alveolata</taxon>
        <taxon>Dinophyceae</taxon>
        <taxon>Suessiales</taxon>
        <taxon>Symbiodiniaceae</taxon>
        <taxon>Durusdinium</taxon>
    </lineage>
</organism>
<proteinExistence type="predicted"/>
<dbReference type="InterPro" id="IPR050951">
    <property type="entry name" value="Retrovirus_Pol_polyprotein"/>
</dbReference>
<dbReference type="Pfam" id="PF17921">
    <property type="entry name" value="Integrase_H2C2"/>
    <property type="match status" value="1"/>
</dbReference>
<dbReference type="PANTHER" id="PTHR37984">
    <property type="entry name" value="PROTEIN CBG26694"/>
    <property type="match status" value="1"/>
</dbReference>
<evidence type="ECO:0000259" key="2">
    <source>
        <dbReference type="PROSITE" id="PS50994"/>
    </source>
</evidence>
<dbReference type="Proteomes" id="UP001642464">
    <property type="component" value="Unassembled WGS sequence"/>
</dbReference>
<dbReference type="InterPro" id="IPR036397">
    <property type="entry name" value="RNaseH_sf"/>
</dbReference>
<feature type="non-terminal residue" evidence="3">
    <location>
        <position position="302"/>
    </location>
</feature>
<evidence type="ECO:0000313" key="3">
    <source>
        <dbReference type="EMBL" id="CAK9050119.1"/>
    </source>
</evidence>
<protein>
    <submittedName>
        <fullName evidence="3">Pro-Pol polyprotein (Pr125Pol) [Cleaved into: Protease/Reverse transcriptase/ribonuclease H (p87Pro-RT-RNaseH)</fullName>
    </submittedName>
</protein>
<evidence type="ECO:0000256" key="1">
    <source>
        <dbReference type="SAM" id="MobiDB-lite"/>
    </source>
</evidence>
<comment type="caution">
    <text evidence="3">The sequence shown here is derived from an EMBL/GenBank/DDBJ whole genome shotgun (WGS) entry which is preliminary data.</text>
</comment>
<dbReference type="Gene3D" id="3.30.420.10">
    <property type="entry name" value="Ribonuclease H-like superfamily/Ribonuclease H"/>
    <property type="match status" value="1"/>
</dbReference>
<name>A0ABP0MHB8_9DINO</name>
<keyword evidence="4" id="KW-1185">Reference proteome</keyword>
<dbReference type="InterPro" id="IPR012337">
    <property type="entry name" value="RNaseH-like_sf"/>
</dbReference>
<sequence>MSTGIGAIDVEAEIHGPTLRAGDPPSDPCRGTEDGGPTRAERAQDARSFAEVAEFSVTGSLRSALYSSQRQDGSLAGIFRRPGDPYRVGGDGVLERSVTLETGEQVWVVVIPVGQAASNGLTWCKACFQMAHSGALGGHKSSDKTYKVLARTVWWTGMREDVQKWVDRCLVCLKARSRPRKVEAGVSRCFADHCWQEVSVDFEGPNREDRWGFRYTLTYLDCLSHAVLVEPVRSLSHAEVRRAFGKCIFRSRTLPTLVRSDRGTEFKNAMMAEFLTLLNVQQKFSTAMRPCEMGANERMHQE</sequence>
<feature type="region of interest" description="Disordered" evidence="1">
    <location>
        <begin position="1"/>
        <end position="39"/>
    </location>
</feature>
<dbReference type="GO" id="GO:0008233">
    <property type="term" value="F:peptidase activity"/>
    <property type="evidence" value="ECO:0007669"/>
    <property type="project" value="UniProtKB-KW"/>
</dbReference>
<dbReference type="Gene3D" id="1.10.340.70">
    <property type="match status" value="1"/>
</dbReference>